<evidence type="ECO:0000313" key="1">
    <source>
        <dbReference type="EMBL" id="TEB21033.1"/>
    </source>
</evidence>
<keyword evidence="2" id="KW-1185">Reference proteome</keyword>
<reference evidence="1 2" key="1">
    <citation type="journal article" date="2019" name="Nat. Ecol. Evol.">
        <title>Megaphylogeny resolves global patterns of mushroom evolution.</title>
        <authorList>
            <person name="Varga T."/>
            <person name="Krizsan K."/>
            <person name="Foldi C."/>
            <person name="Dima B."/>
            <person name="Sanchez-Garcia M."/>
            <person name="Sanchez-Ramirez S."/>
            <person name="Szollosi G.J."/>
            <person name="Szarkandi J.G."/>
            <person name="Papp V."/>
            <person name="Albert L."/>
            <person name="Andreopoulos W."/>
            <person name="Angelini C."/>
            <person name="Antonin V."/>
            <person name="Barry K.W."/>
            <person name="Bougher N.L."/>
            <person name="Buchanan P."/>
            <person name="Buyck B."/>
            <person name="Bense V."/>
            <person name="Catcheside P."/>
            <person name="Chovatia M."/>
            <person name="Cooper J."/>
            <person name="Damon W."/>
            <person name="Desjardin D."/>
            <person name="Finy P."/>
            <person name="Geml J."/>
            <person name="Haridas S."/>
            <person name="Hughes K."/>
            <person name="Justo A."/>
            <person name="Karasinski D."/>
            <person name="Kautmanova I."/>
            <person name="Kiss B."/>
            <person name="Kocsube S."/>
            <person name="Kotiranta H."/>
            <person name="LaButti K.M."/>
            <person name="Lechner B.E."/>
            <person name="Liimatainen K."/>
            <person name="Lipzen A."/>
            <person name="Lukacs Z."/>
            <person name="Mihaltcheva S."/>
            <person name="Morgado L.N."/>
            <person name="Niskanen T."/>
            <person name="Noordeloos M.E."/>
            <person name="Ohm R.A."/>
            <person name="Ortiz-Santana B."/>
            <person name="Ovrebo C."/>
            <person name="Racz N."/>
            <person name="Riley R."/>
            <person name="Savchenko A."/>
            <person name="Shiryaev A."/>
            <person name="Soop K."/>
            <person name="Spirin V."/>
            <person name="Szebenyi C."/>
            <person name="Tomsovsky M."/>
            <person name="Tulloss R.E."/>
            <person name="Uehling J."/>
            <person name="Grigoriev I.V."/>
            <person name="Vagvolgyi C."/>
            <person name="Papp T."/>
            <person name="Martin F.M."/>
            <person name="Miettinen O."/>
            <person name="Hibbett D.S."/>
            <person name="Nagy L.G."/>
        </authorList>
    </citation>
    <scope>NUCLEOTIDE SEQUENCE [LARGE SCALE GENOMIC DNA]</scope>
    <source>
        <strain evidence="1 2">FP101781</strain>
    </source>
</reference>
<dbReference type="Proteomes" id="UP000298030">
    <property type="component" value="Unassembled WGS sequence"/>
</dbReference>
<dbReference type="EMBL" id="QPFP01000126">
    <property type="protein sequence ID" value="TEB21033.1"/>
    <property type="molecule type" value="Genomic_DNA"/>
</dbReference>
<dbReference type="AlphaFoldDB" id="A0A4Y7SGL5"/>
<name>A0A4Y7SGL5_COPMI</name>
<proteinExistence type="predicted"/>
<organism evidence="1 2">
    <name type="scientific">Coprinellus micaceus</name>
    <name type="common">Glistening ink-cap mushroom</name>
    <name type="synonym">Coprinus micaceus</name>
    <dbReference type="NCBI Taxonomy" id="71717"/>
    <lineage>
        <taxon>Eukaryota</taxon>
        <taxon>Fungi</taxon>
        <taxon>Dikarya</taxon>
        <taxon>Basidiomycota</taxon>
        <taxon>Agaricomycotina</taxon>
        <taxon>Agaricomycetes</taxon>
        <taxon>Agaricomycetidae</taxon>
        <taxon>Agaricales</taxon>
        <taxon>Agaricineae</taxon>
        <taxon>Psathyrellaceae</taxon>
        <taxon>Coprinellus</taxon>
    </lineage>
</organism>
<evidence type="ECO:0000313" key="2">
    <source>
        <dbReference type="Proteomes" id="UP000298030"/>
    </source>
</evidence>
<comment type="caution">
    <text evidence="1">The sequence shown here is derived from an EMBL/GenBank/DDBJ whole genome shotgun (WGS) entry which is preliminary data.</text>
</comment>
<gene>
    <name evidence="1" type="ORF">FA13DRAFT_1819860</name>
</gene>
<protein>
    <submittedName>
        <fullName evidence="1">Uncharacterized protein</fullName>
    </submittedName>
</protein>
<accession>A0A4Y7SGL5</accession>
<sequence>MSASTNEKKSMALNWDARANDEWIHTGDSIKDDSGITRYSFKVTNHGDQKRYTLRFTTEQEGNFKYEFKDSDGNKHTKKSTGSGDYVLDPFEAATEQIILNLQLV</sequence>